<dbReference type="Gene3D" id="3.40.50.150">
    <property type="entry name" value="Vaccinia Virus protein VP39"/>
    <property type="match status" value="1"/>
</dbReference>
<dbReference type="Gene3D" id="3.30.420.10">
    <property type="entry name" value="Ribonuclease H-like superfamily/Ribonuclease H"/>
    <property type="match status" value="1"/>
</dbReference>
<dbReference type="InterPro" id="IPR036397">
    <property type="entry name" value="RNaseH_sf"/>
</dbReference>
<evidence type="ECO:0000313" key="4">
    <source>
        <dbReference type="EMBL" id="OLP84727.1"/>
    </source>
</evidence>
<feature type="region of interest" description="Disordered" evidence="2">
    <location>
        <begin position="656"/>
        <end position="690"/>
    </location>
</feature>
<dbReference type="InterPro" id="IPR012337">
    <property type="entry name" value="RNaseH-like_sf"/>
</dbReference>
<feature type="region of interest" description="Disordered" evidence="2">
    <location>
        <begin position="2340"/>
        <end position="2405"/>
    </location>
</feature>
<name>A0A1Q9CPD1_SYMMI</name>
<evidence type="ECO:0000256" key="1">
    <source>
        <dbReference type="SAM" id="Coils"/>
    </source>
</evidence>
<dbReference type="SUPFAM" id="SSF53098">
    <property type="entry name" value="Ribonuclease H-like"/>
    <property type="match status" value="1"/>
</dbReference>
<keyword evidence="1" id="KW-0175">Coiled coil</keyword>
<dbReference type="Proteomes" id="UP000186817">
    <property type="component" value="Unassembled WGS sequence"/>
</dbReference>
<keyword evidence="5" id="KW-1185">Reference proteome</keyword>
<dbReference type="EMBL" id="LSRX01001022">
    <property type="protein sequence ID" value="OLP84727.1"/>
    <property type="molecule type" value="Genomic_DNA"/>
</dbReference>
<feature type="compositionally biased region" description="Low complexity" evidence="2">
    <location>
        <begin position="2370"/>
        <end position="2379"/>
    </location>
</feature>
<accession>A0A1Q9CPD1</accession>
<evidence type="ECO:0000313" key="5">
    <source>
        <dbReference type="Proteomes" id="UP000186817"/>
    </source>
</evidence>
<dbReference type="GO" id="GO:0003676">
    <property type="term" value="F:nucleic acid binding"/>
    <property type="evidence" value="ECO:0007669"/>
    <property type="project" value="InterPro"/>
</dbReference>
<feature type="compositionally biased region" description="Low complexity" evidence="2">
    <location>
        <begin position="1070"/>
        <end position="1101"/>
    </location>
</feature>
<evidence type="ECO:0000256" key="2">
    <source>
        <dbReference type="SAM" id="MobiDB-lite"/>
    </source>
</evidence>
<feature type="domain" description="Integrase catalytic" evidence="3">
    <location>
        <begin position="1917"/>
        <end position="2100"/>
    </location>
</feature>
<feature type="compositionally biased region" description="Basic residues" evidence="2">
    <location>
        <begin position="727"/>
        <end position="753"/>
    </location>
</feature>
<dbReference type="GO" id="GO:0015074">
    <property type="term" value="P:DNA integration"/>
    <property type="evidence" value="ECO:0007669"/>
    <property type="project" value="InterPro"/>
</dbReference>
<evidence type="ECO:0000259" key="3">
    <source>
        <dbReference type="PROSITE" id="PS50994"/>
    </source>
</evidence>
<organism evidence="4 5">
    <name type="scientific">Symbiodinium microadriaticum</name>
    <name type="common">Dinoflagellate</name>
    <name type="synonym">Zooxanthella microadriatica</name>
    <dbReference type="NCBI Taxonomy" id="2951"/>
    <lineage>
        <taxon>Eukaryota</taxon>
        <taxon>Sar</taxon>
        <taxon>Alveolata</taxon>
        <taxon>Dinophyceae</taxon>
        <taxon>Suessiales</taxon>
        <taxon>Symbiodiniaceae</taxon>
        <taxon>Symbiodinium</taxon>
    </lineage>
</organism>
<feature type="region of interest" description="Disordered" evidence="2">
    <location>
        <begin position="1795"/>
        <end position="1833"/>
    </location>
</feature>
<reference evidence="4 5" key="1">
    <citation type="submission" date="2016-02" db="EMBL/GenBank/DDBJ databases">
        <title>Genome analysis of coral dinoflagellate symbionts highlights evolutionary adaptations to a symbiotic lifestyle.</title>
        <authorList>
            <person name="Aranda M."/>
            <person name="Li Y."/>
            <person name="Liew Y.J."/>
            <person name="Baumgarten S."/>
            <person name="Simakov O."/>
            <person name="Wilson M."/>
            <person name="Piel J."/>
            <person name="Ashoor H."/>
            <person name="Bougouffa S."/>
            <person name="Bajic V.B."/>
            <person name="Ryu T."/>
            <person name="Ravasi T."/>
            <person name="Bayer T."/>
            <person name="Micklem G."/>
            <person name="Kim H."/>
            <person name="Bhak J."/>
            <person name="Lajeunesse T.C."/>
            <person name="Voolstra C.R."/>
        </authorList>
    </citation>
    <scope>NUCLEOTIDE SEQUENCE [LARGE SCALE GENOMIC DNA]</scope>
    <source>
        <strain evidence="4 5">CCMP2467</strain>
    </source>
</reference>
<proteinExistence type="predicted"/>
<feature type="compositionally biased region" description="Polar residues" evidence="2">
    <location>
        <begin position="2360"/>
        <end position="2369"/>
    </location>
</feature>
<feature type="compositionally biased region" description="Basic and acidic residues" evidence="2">
    <location>
        <begin position="2389"/>
        <end position="2400"/>
    </location>
</feature>
<feature type="compositionally biased region" description="Low complexity" evidence="2">
    <location>
        <begin position="1795"/>
        <end position="1810"/>
    </location>
</feature>
<dbReference type="InterPro" id="IPR001584">
    <property type="entry name" value="Integrase_cat-core"/>
</dbReference>
<dbReference type="SUPFAM" id="SSF53335">
    <property type="entry name" value="S-adenosyl-L-methionine-dependent methyltransferases"/>
    <property type="match status" value="1"/>
</dbReference>
<feature type="coiled-coil region" evidence="1">
    <location>
        <begin position="141"/>
        <end position="186"/>
    </location>
</feature>
<feature type="compositionally biased region" description="Basic and acidic residues" evidence="2">
    <location>
        <begin position="800"/>
        <end position="809"/>
    </location>
</feature>
<protein>
    <recommendedName>
        <fullName evidence="3">Integrase catalytic domain-containing protein</fullName>
    </recommendedName>
</protein>
<feature type="compositionally biased region" description="Acidic residues" evidence="2">
    <location>
        <begin position="1811"/>
        <end position="1825"/>
    </location>
</feature>
<dbReference type="OrthoDB" id="441428at2759"/>
<gene>
    <name evidence="4" type="ORF">AK812_SmicGene34374</name>
</gene>
<feature type="region of interest" description="Disordered" evidence="2">
    <location>
        <begin position="800"/>
        <end position="819"/>
    </location>
</feature>
<feature type="region of interest" description="Disordered" evidence="2">
    <location>
        <begin position="710"/>
        <end position="756"/>
    </location>
</feature>
<sequence>MCAEKLVSHKLPSSPSKFHCLTAVIQDVSLGPFDRIIVDPSCTGGFGARMPDLKYPELAEALLCNAARLLRPGGTLLYSTTRPEERAHDSVVRGLLRNAKEDLEVLQPTPQLDVATVRTELGQLLTLGHKPDQCKLYLSRLKKVEMAAQYANNEMKRLRSEHDQAIASLADNMNRWNDTVRDLSKEFHDFQKVMNVNHQRLQSSVWEVQGKLGQAPSAPQLEQAAAHSVYAVNSPVGHQGIALPNSHRKFEAATRAAGGNSHDNLHHEHLESELYGSHADTVFPLEFFGYQFSLTSEVAIEDFVYAKGADWNQPCGASKEQEANFSDFEINLGDNYFGTNDLDHYYKKESKSSILAPSTGEMADVPSSTGGIPLHEFRREVPPGWAPGIPEYPLRLYFERLKLWYRVFDGQDETVGPLVAGRLQGKAQRLGMQRRLPRPDGSVDVGSDALVRLSVEEVRDPMDPSIVIQQAIPSGVQALCNALRDAFGLSDQELVSKAIEDFFEFKRGKLSLAEYSIEWDSRLEEATTRAGLELNDVGKYYLFFRNSGLASKFLDDIKLQIKGDLRRFQEARSLALRLVTRKDDLGESYYQDEENLDQGAWDDSYWVEDGWSWVETSPDGDYWTDGPEEHWGYDTDAWYGADEGWVEAEYDDYYDEHPDYHNETADQEANSPDDAGLSPKSPESYPVKGGGKGVGCSVCGSRWHSASSCPVGGSKGKGFRGPAKGYGKGKKGFYRPKGKGKGKWRPGKGKGKQKGYYGYSQKTLAQSFTASHSTFSPVKPSKTVHFRLDHEDSAAVINLRNKEDNDRSEPAASSSQDGGAQKRFDFTFATSIYSTVTSYHTVRGEKRRGLLVDPGAASGLIGSETLRDMMASCLDKDQSESVKWCHEKTNNVSGISGTAESTLGEVHLPVKMAGIAGTFSADVLGGEGSLCPALLSNPALRKQRATLMCDYFGNGDGVMVVPVIDTDADGQQRPSGWHYMRMLLTDSGHYLLPVDDQRQVSNHTRNEISKQMFTWSSEISQRWSDVRHCFLVQENKPGDKNTCRERERCVLENKERDEPWRTTDSNPLETTTSTTSVAGSPASTTTSGGTSPSTTTATSTTTFDEAASFSVRASDSSIMTGSNPKTTTSTTSGAFIDVADTRSGPLNAGVSGDISPTALPCKPFLNSPTSDKQDLPAIDSWSVEDGYLVRHHKERTTYMKYVPRKLGETVIQDDWKRAKVPNRDMEQLWTGRTVFRIAKQVEADAVTSLAASSFDLKEEDFPHYEGDAWPAHWSEARKEEMRVKYKGIPEEYYTKTGRKPITPSNLRPWLAASSNRGLRWQFWEMCSGSGRLSLVLLTASVMTGFPVDYRYGWDLAHPEHQGLLRQCYQEFQPAHVFCAPTCTPWSNASAAKDREVRTQERQQELPTLEFLHEILLQQHNQNRGFSLEQPWSSAMLIDSPIARLRDVAGVRVWRTDQCMLGARDEKNSPIRKTTGILSNRRWSKVIKRCDNHRGQPHGVLQGQVRGVNRTTLAAVYPKRLCQLYGQDFWSILRKDMAMTHKPWPRQLLWTHSLYYSCERCQKGRAAPPGTEHTMVPGQCRYGQPGMRRARTAATVPDVPAAQPAADTAAPLEEAARVLAAPQRSNLEDATGPFKFLARSGDYSMIALECDRSTPLDMEQRLFLKAALTQMLRTCIDIFNKHTSVDYDHWLEDPILLQIFQEVFQRHMSVLGVMCSLRPWRRKVPDPYLSSACAPLRLLVSGNMKRWQVHAVEDMLRLTRRTGTSISLESRMVILGQTYQISVILMAPGVLPLRNPSLPSSSAAPPQVPQAQEDEEAAEGEEGEEFEAVRPEADGEGEKVLKPLFDFKKVFKRLQSGLIEKDPNAARRLLLGLHERFYHAPIGDFKNMLLRAGLTSDILPLAEEAVMSCSICRKYVRLPNRPQVRIGAGAGIFNMRVQIDLFQYREVWILLIIDEATRYKAATSVMSKDFNEVTRKMMECWISVFGPPAQLVSDQEQSIMSHEAGRELERLQIERVPKGTTSGEAGKQHTGTGLVERHIGLLELTMKKVEAELDRQGISILPHELAKECAMSHNMSLNYGGATPSMAVFGVLPRPFYQEDHQGVVALAGALQTDITPFERALRIRQTALSMVQTAVAEDRVARANRSRPHQLKLDEMIPGTTKVDYYREVQGDVGWRGPAELLNINRQEGNAILSYQGRPYLVSLRHIRPHQAGVFVTLSGVQENDFNFLRNLVERLSPYKAVTVGWIVEQNKEATVWRKASTSSLSFYEIWGHIASVAKALSTRAVGGAVMGQGLRTVHVPRSSVGVLLFWNTDDPKLHCYEHNNDNPITMKRVLPSEGYEDESMNSVNGPEGSMITDDLTPSRSDVSMSPTSPTTSTSDQPMLDTGSNEEHSGKRKGPDSRAVVLAPETKRSKIEGLLSLVSSNQVHTISQRNLINMYWVMHWTQAVPLEYPAIWQSFENSVYIAQWDDYVSRLGNLSITEDAIPRHDYLFVWPGKVNRELYADLQTAQIFKVDESTDNLDEEACYDIWPEVEEADAAEVKQFVETKSFEPMHRNAMPHDIVIVDAVWVRKWKRLPNGQRKVKSRLCARGCFDRQKDMLSTRSTTATRLSQRVLVSSASTHDLDLESWDVSGAFLKGFSFEKIRELLRAKGIRTPVRKVAIIAPANVWRHLATFDQKFRIDISKVAEYLLLCIKPVYGLSDAPLAWQLCLHTHFEEQKGKASLMDENYFYWRNDKDQYAAGVTTHVDDCGAAGKKRWLDEQYDLLVKKFGKVTRQRLPFTHCGVLYSKTPEGLLMSQDDFCEKLRTAPIDAGCKDDDPLTASELTTFRSLLGGLLWLTATRLDLVSDVCLLQSQVTKARISHLKQANNVVKRARAEHGQKLGLHFRKLHPPLRLCCVHDSSAAGNVRNYAQEGILVLLCEDKIHRYSRDNEVVIEDGSTHQLGGRAHILWAHGAKAKRISYSTSHAETLAAVSGLEASTLVAVRLAELMFLPGRPTLQQLIAAQEQGISRLPVDCMTDCRDFFELASGDKSVPQDKNQRLYVLAFREARMLGRLRWMILCPTESMTADALTKSMLAPPMMKLLSTGMVEFYNEGHFDMTDKELIKEVATLAAASYMATEKTRSVWTALIMSTMLPTATATSTTTAASTSSTAWDDMTWFFTMIIGVIIAERVLMQSFRLWWRHLFGSTTSASTTSTAMDMDVDNSDDQMDVDEACIADTTPVPDVNEFNEIKMELEYYKSLSLEQGAKLERARELCDNRWRTIEQLTRQLEAERARRATHNEVHTTSATGKVYHSSRSCYHIRTNSSVKTMRPLPQVRLVLALPSELNHHLEPGKLWVDGGGKRLPSSQDLDVTVLAFAQLAEMGIIRNGITSNNTDLTEFKRYTEIANMKKTKSQFEQEVHADSQSLSEQLQFKTLELETLKKAYAHTHQQLQQQIIQLQTEVNELRTKGDDVNRQQHLTFEQSVNKVSEVEMAAQYTNNEMKRLRSEHDQAIASLAENMNRWNEAVRDLSKEFHDFQKVMNVNHQRLQSSVWEVQGKMGQGPVQSQAQARPGR</sequence>
<feature type="region of interest" description="Disordered" evidence="2">
    <location>
        <begin position="1054"/>
        <end position="1101"/>
    </location>
</feature>
<dbReference type="PROSITE" id="PS50994">
    <property type="entry name" value="INTEGRASE"/>
    <property type="match status" value="1"/>
</dbReference>
<comment type="caution">
    <text evidence="4">The sequence shown here is derived from an EMBL/GenBank/DDBJ whole genome shotgun (WGS) entry which is preliminary data.</text>
</comment>
<dbReference type="InterPro" id="IPR029063">
    <property type="entry name" value="SAM-dependent_MTases_sf"/>
</dbReference>
<feature type="coiled-coil region" evidence="1">
    <location>
        <begin position="3406"/>
        <end position="3458"/>
    </location>
</feature>